<protein>
    <submittedName>
        <fullName evidence="3">Uncharacterized protein</fullName>
    </submittedName>
</protein>
<reference evidence="3 4" key="1">
    <citation type="journal article" date="2012" name="PLoS Pathog.">
        <title>Diverse lifestyles and strategies of plant pathogenesis encoded in the genomes of eighteen Dothideomycetes fungi.</title>
        <authorList>
            <person name="Ohm R.A."/>
            <person name="Feau N."/>
            <person name="Henrissat B."/>
            <person name="Schoch C.L."/>
            <person name="Horwitz B.A."/>
            <person name="Barry K.W."/>
            <person name="Condon B.J."/>
            <person name="Copeland A.C."/>
            <person name="Dhillon B."/>
            <person name="Glaser F."/>
            <person name="Hesse C.N."/>
            <person name="Kosti I."/>
            <person name="LaButti K."/>
            <person name="Lindquist E.A."/>
            <person name="Lucas S."/>
            <person name="Salamov A.A."/>
            <person name="Bradshaw R.E."/>
            <person name="Ciuffetti L."/>
            <person name="Hamelin R.C."/>
            <person name="Kema G.H.J."/>
            <person name="Lawrence C."/>
            <person name="Scott J.A."/>
            <person name="Spatafora J.W."/>
            <person name="Turgeon B.G."/>
            <person name="de Wit P.J.G.M."/>
            <person name="Zhong S."/>
            <person name="Goodwin S.B."/>
            <person name="Grigoriev I.V."/>
        </authorList>
    </citation>
    <scope>NUCLEOTIDE SEQUENCE [LARGE SCALE GENOMIC DNA]</scope>
    <source>
        <strain evidence="3 4">CIRAD86</strain>
    </source>
</reference>
<gene>
    <name evidence="3" type="ORF">MYCFIDRAFT_82392</name>
</gene>
<keyword evidence="2" id="KW-0812">Transmembrane</keyword>
<accession>M3AZ69</accession>
<evidence type="ECO:0000256" key="1">
    <source>
        <dbReference type="SAM" id="MobiDB-lite"/>
    </source>
</evidence>
<name>M3AZ69_PSEFD</name>
<dbReference type="AlphaFoldDB" id="M3AZ69"/>
<dbReference type="Proteomes" id="UP000016932">
    <property type="component" value="Unassembled WGS sequence"/>
</dbReference>
<proteinExistence type="predicted"/>
<evidence type="ECO:0000313" key="4">
    <source>
        <dbReference type="Proteomes" id="UP000016932"/>
    </source>
</evidence>
<feature type="transmembrane region" description="Helical" evidence="2">
    <location>
        <begin position="67"/>
        <end position="92"/>
    </location>
</feature>
<keyword evidence="2" id="KW-0472">Membrane</keyword>
<organism evidence="3 4">
    <name type="scientific">Pseudocercospora fijiensis (strain CIRAD86)</name>
    <name type="common">Black leaf streak disease fungus</name>
    <name type="synonym">Mycosphaerella fijiensis</name>
    <dbReference type="NCBI Taxonomy" id="383855"/>
    <lineage>
        <taxon>Eukaryota</taxon>
        <taxon>Fungi</taxon>
        <taxon>Dikarya</taxon>
        <taxon>Ascomycota</taxon>
        <taxon>Pezizomycotina</taxon>
        <taxon>Dothideomycetes</taxon>
        <taxon>Dothideomycetidae</taxon>
        <taxon>Mycosphaerellales</taxon>
        <taxon>Mycosphaerellaceae</taxon>
        <taxon>Pseudocercospora</taxon>
    </lineage>
</organism>
<keyword evidence="2" id="KW-1133">Transmembrane helix</keyword>
<dbReference type="GeneID" id="19341941"/>
<sequence>MANSSIDYILLNNFPAAAKDWCHAEKGLKKSRLQRVQEILRRGLYAVALAMRWPGRRWYNLHLGQCVLYPVVGFVAFEVAMVACLAALQIFLWSGNEMACMTGWDPLPAERRRKAWLIKTRVAPSTGRKPLSLVNSEPFFVEGDDATGESVAATAYHTVTAQPGVQNLSLEELRLQHYRDVGLAPSTPPPMHSPLQTPQSHSAAIHSHQEDSFMQSEESDSSTFPKWISERFNDSIFDPFISSSRRDSFGLRDQSLVASSDTEDAGQKTNSSVPDLLTGSPVVGRKFI</sequence>
<dbReference type="OrthoDB" id="3642574at2759"/>
<evidence type="ECO:0000313" key="3">
    <source>
        <dbReference type="EMBL" id="EME82483.1"/>
    </source>
</evidence>
<dbReference type="VEuPathDB" id="FungiDB:MYCFIDRAFT_82392"/>
<feature type="region of interest" description="Disordered" evidence="1">
    <location>
        <begin position="181"/>
        <end position="220"/>
    </location>
</feature>
<dbReference type="KEGG" id="pfj:MYCFIDRAFT_82392"/>
<keyword evidence="4" id="KW-1185">Reference proteome</keyword>
<dbReference type="RefSeq" id="XP_007927768.1">
    <property type="nucleotide sequence ID" value="XM_007929577.1"/>
</dbReference>
<evidence type="ECO:0000256" key="2">
    <source>
        <dbReference type="SAM" id="Phobius"/>
    </source>
</evidence>
<dbReference type="EMBL" id="KB446559">
    <property type="protein sequence ID" value="EME82483.1"/>
    <property type="molecule type" value="Genomic_DNA"/>
</dbReference>
<feature type="region of interest" description="Disordered" evidence="1">
    <location>
        <begin position="255"/>
        <end position="288"/>
    </location>
</feature>
<dbReference type="HOGENOM" id="CLU_966845_0_0_1"/>